<evidence type="ECO:0000313" key="7">
    <source>
        <dbReference type="Proteomes" id="UP000095287"/>
    </source>
</evidence>
<name>A0A1I8A4P0_9BILA</name>
<feature type="region of interest" description="Disordered" evidence="5">
    <location>
        <begin position="1"/>
        <end position="40"/>
    </location>
</feature>
<evidence type="ECO:0000256" key="3">
    <source>
        <dbReference type="ARBA" id="ARBA00022989"/>
    </source>
</evidence>
<feature type="transmembrane region" description="Helical" evidence="6">
    <location>
        <begin position="82"/>
        <end position="102"/>
    </location>
</feature>
<accession>A0A1I8A4P0</accession>
<sequence length="335" mass="38320">MKNRFAEDGKTASWRNAEQDKQSSVRLRRSSTSSQPDDGMPLQACKVHHATAIVLQFSILINALIGYFHFHDINSLFGTIPPNWIIASELLTSLLSFASLAFHWRRRHETQRKKRDNLWEGALYVFCTAASFMTAELSFAALTKAKSESLQEYMKTVSSKRYGGDLFEAESDAIDHVQKKFSCCGFGTAEPLRFWKETNWFRRQKDYPVQRFPRSCCVTRENSANAQICSTSDSPFCTWVKSPDAEDLCSGNIVPPPGLEWQELVYHQDCYPILEGYIVWYTLRSVLLNTLNIVVFLAFFVVFLNRKESSNYSHVLGQIPSVVLVNDLGEQYNIF</sequence>
<keyword evidence="3 6" id="KW-1133">Transmembrane helix</keyword>
<dbReference type="InterPro" id="IPR008952">
    <property type="entry name" value="Tetraspanin_EC2_sf"/>
</dbReference>
<keyword evidence="7" id="KW-1185">Reference proteome</keyword>
<dbReference type="GO" id="GO:0016020">
    <property type="term" value="C:membrane"/>
    <property type="evidence" value="ECO:0007669"/>
    <property type="project" value="UniProtKB-SubCell"/>
</dbReference>
<reference evidence="8" key="1">
    <citation type="submission" date="2016-11" db="UniProtKB">
        <authorList>
            <consortium name="WormBaseParasite"/>
        </authorList>
    </citation>
    <scope>IDENTIFICATION</scope>
</reference>
<evidence type="ECO:0000256" key="1">
    <source>
        <dbReference type="ARBA" id="ARBA00004141"/>
    </source>
</evidence>
<evidence type="ECO:0000256" key="2">
    <source>
        <dbReference type="ARBA" id="ARBA00022692"/>
    </source>
</evidence>
<dbReference type="AlphaFoldDB" id="A0A1I8A4P0"/>
<keyword evidence="4 6" id="KW-0472">Membrane</keyword>
<feature type="transmembrane region" description="Helical" evidence="6">
    <location>
        <begin position="286"/>
        <end position="304"/>
    </location>
</feature>
<feature type="compositionally biased region" description="Basic and acidic residues" evidence="5">
    <location>
        <begin position="1"/>
        <end position="10"/>
    </location>
</feature>
<comment type="subcellular location">
    <subcellularLocation>
        <location evidence="1">Membrane</location>
        <topology evidence="1">Multi-pass membrane protein</topology>
    </subcellularLocation>
</comment>
<dbReference type="Pfam" id="PF00335">
    <property type="entry name" value="Tetraspanin"/>
    <property type="match status" value="1"/>
</dbReference>
<evidence type="ECO:0000256" key="5">
    <source>
        <dbReference type="SAM" id="MobiDB-lite"/>
    </source>
</evidence>
<dbReference type="SUPFAM" id="SSF48652">
    <property type="entry name" value="Tetraspanin"/>
    <property type="match status" value="1"/>
</dbReference>
<dbReference type="Proteomes" id="UP000095287">
    <property type="component" value="Unplaced"/>
</dbReference>
<protein>
    <submittedName>
        <fullName evidence="8">Tetraspanin</fullName>
    </submittedName>
</protein>
<feature type="transmembrane region" description="Helical" evidence="6">
    <location>
        <begin position="50"/>
        <end position="70"/>
    </location>
</feature>
<keyword evidence="2 6" id="KW-0812">Transmembrane</keyword>
<evidence type="ECO:0000313" key="8">
    <source>
        <dbReference type="WBParaSite" id="L893_g32648.t1"/>
    </source>
</evidence>
<organism evidence="7 8">
    <name type="scientific">Steinernema glaseri</name>
    <dbReference type="NCBI Taxonomy" id="37863"/>
    <lineage>
        <taxon>Eukaryota</taxon>
        <taxon>Metazoa</taxon>
        <taxon>Ecdysozoa</taxon>
        <taxon>Nematoda</taxon>
        <taxon>Chromadorea</taxon>
        <taxon>Rhabditida</taxon>
        <taxon>Tylenchina</taxon>
        <taxon>Panagrolaimomorpha</taxon>
        <taxon>Strongyloidoidea</taxon>
        <taxon>Steinernematidae</taxon>
        <taxon>Steinernema</taxon>
    </lineage>
</organism>
<dbReference type="Gene3D" id="1.10.1450.10">
    <property type="entry name" value="Tetraspanin"/>
    <property type="match status" value="1"/>
</dbReference>
<proteinExistence type="predicted"/>
<dbReference type="InterPro" id="IPR018499">
    <property type="entry name" value="Tetraspanin/Peripherin"/>
</dbReference>
<evidence type="ECO:0000256" key="6">
    <source>
        <dbReference type="SAM" id="Phobius"/>
    </source>
</evidence>
<evidence type="ECO:0000256" key="4">
    <source>
        <dbReference type="ARBA" id="ARBA00023136"/>
    </source>
</evidence>
<dbReference type="WBParaSite" id="L893_g32648.t1">
    <property type="protein sequence ID" value="L893_g32648.t1"/>
    <property type="gene ID" value="L893_g32648"/>
</dbReference>